<feature type="chain" id="PRO_5046193752" evidence="2">
    <location>
        <begin position="21"/>
        <end position="623"/>
    </location>
</feature>
<dbReference type="Pfam" id="PF13229">
    <property type="entry name" value="Beta_helix"/>
    <property type="match status" value="1"/>
</dbReference>
<dbReference type="EMBL" id="JAGRPV010000001">
    <property type="protein sequence ID" value="MDI4644479.1"/>
    <property type="molecule type" value="Genomic_DNA"/>
</dbReference>
<dbReference type="InterPro" id="IPR011050">
    <property type="entry name" value="Pectin_lyase_fold/virulence"/>
</dbReference>
<dbReference type="InterPro" id="IPR012334">
    <property type="entry name" value="Pectin_lyas_fold"/>
</dbReference>
<feature type="compositionally biased region" description="Pro residues" evidence="1">
    <location>
        <begin position="197"/>
        <end position="215"/>
    </location>
</feature>
<protein>
    <submittedName>
        <fullName evidence="4">Right-handed parallel beta-helix repeat-containing protein</fullName>
    </submittedName>
</protein>
<evidence type="ECO:0000259" key="3">
    <source>
        <dbReference type="Pfam" id="PF13229"/>
    </source>
</evidence>
<dbReference type="InterPro" id="IPR051441">
    <property type="entry name" value="SelW_related"/>
</dbReference>
<evidence type="ECO:0000313" key="4">
    <source>
        <dbReference type="EMBL" id="MDI4644479.1"/>
    </source>
</evidence>
<dbReference type="Gene3D" id="2.160.20.10">
    <property type="entry name" value="Single-stranded right-handed beta-helix, Pectin lyase-like"/>
    <property type="match status" value="1"/>
</dbReference>
<feature type="compositionally biased region" description="Low complexity" evidence="1">
    <location>
        <begin position="216"/>
        <end position="254"/>
    </location>
</feature>
<dbReference type="Proteomes" id="UP001161691">
    <property type="component" value="Unassembled WGS sequence"/>
</dbReference>
<accession>A0ABT6TCB9</accession>
<evidence type="ECO:0000256" key="1">
    <source>
        <dbReference type="SAM" id="MobiDB-lite"/>
    </source>
</evidence>
<reference evidence="4" key="1">
    <citation type="submission" date="2023-04" db="EMBL/GenBank/DDBJ databases">
        <title>Comparative genomic analysis of Cohnella hashimotonis sp. nov., isolated from the International Space Station.</title>
        <authorList>
            <person name="Venkateswaran K."/>
            <person name="Simpson A."/>
        </authorList>
    </citation>
    <scope>NUCLEOTIDE SEQUENCE</scope>
    <source>
        <strain evidence="4">F6_2S_P_1</strain>
    </source>
</reference>
<feature type="compositionally biased region" description="Low complexity" evidence="1">
    <location>
        <begin position="266"/>
        <end position="287"/>
    </location>
</feature>
<gene>
    <name evidence="4" type="ORF">KB449_05865</name>
</gene>
<organism evidence="4 5">
    <name type="scientific">Cohnella hashimotonis</name>
    <dbReference type="NCBI Taxonomy" id="2826895"/>
    <lineage>
        <taxon>Bacteria</taxon>
        <taxon>Bacillati</taxon>
        <taxon>Bacillota</taxon>
        <taxon>Bacilli</taxon>
        <taxon>Bacillales</taxon>
        <taxon>Paenibacillaceae</taxon>
        <taxon>Cohnella</taxon>
    </lineage>
</organism>
<proteinExistence type="predicted"/>
<dbReference type="SUPFAM" id="SSF51126">
    <property type="entry name" value="Pectin lyase-like"/>
    <property type="match status" value="1"/>
</dbReference>
<comment type="caution">
    <text evidence="4">The sequence shown here is derived from an EMBL/GenBank/DDBJ whole genome shotgun (WGS) entry which is preliminary data.</text>
</comment>
<dbReference type="SMART" id="SM00710">
    <property type="entry name" value="PbH1"/>
    <property type="match status" value="9"/>
</dbReference>
<feature type="domain" description="Right handed beta helix" evidence="3">
    <location>
        <begin position="464"/>
        <end position="600"/>
    </location>
</feature>
<evidence type="ECO:0000256" key="2">
    <source>
        <dbReference type="SAM" id="SignalP"/>
    </source>
</evidence>
<sequence length="623" mass="65126">MKKFSSVAMALVLALGVVYGFSSSTEKPAYAASSTTTQVFSAAADFGTVQGQHQWYYQKLVGSIYTDLVYNAANKRWQPANSDYPWVSKDTQRPDENADSVLKWVAPDKGTIAITGEVSRSSEQGDGTVVTVLKDSKLLWKNTLIYVKGYAPKSVGSVPVEKGTAIYFIVNRKNTAVSDETLWSPTIEFKSDAPAATPTPTPTPTSTPTPTPTPTSTPTTTPTPTVKPTAAPTATSTPVSKPTATATPAFTSTPTPTPTPTPTLTPTPTAKPTATATPTSTPTPTPAAGIDVTSCGAIADDGKDDYAAFLSCLTKAKTQGKLVTVPAGNFTLGKILTLDGISLRGAGKDQTTLTSTDPQNGSIDIKGDGVTLSGIKHAYATTVARGNGANEKNSITVRSATNFVIDSIYVYKSSTAGIMVTYEAKGGRITNNIVDSTGADGIHMTNGSSFITVEGNLVKGVGDDTIAVVSYDEPAVNNITIRNNDVGYGSLARGISVVGGTDVLIEGNSVKDTQMAGIYIACEGSYNTTNVNNVTVKGNTVDHTGIQEPQNHPNVLVYASTGVIDNVTFTGNTIKNAAHRGIGVWGDGQIKDIYFTGNTLINDKGANTTFKNGTIHLKDNIGF</sequence>
<dbReference type="RefSeq" id="WP_282907479.1">
    <property type="nucleotide sequence ID" value="NZ_JAGRPV010000001.1"/>
</dbReference>
<evidence type="ECO:0000313" key="5">
    <source>
        <dbReference type="Proteomes" id="UP001161691"/>
    </source>
</evidence>
<dbReference type="PANTHER" id="PTHR15124">
    <property type="entry name" value="SELENOPROTEIN W"/>
    <property type="match status" value="1"/>
</dbReference>
<feature type="signal peptide" evidence="2">
    <location>
        <begin position="1"/>
        <end position="20"/>
    </location>
</feature>
<keyword evidence="5" id="KW-1185">Reference proteome</keyword>
<keyword evidence="2" id="KW-0732">Signal</keyword>
<dbReference type="InterPro" id="IPR006626">
    <property type="entry name" value="PbH1"/>
</dbReference>
<feature type="compositionally biased region" description="Pro residues" evidence="1">
    <location>
        <begin position="255"/>
        <end position="265"/>
    </location>
</feature>
<name>A0ABT6TCB9_9BACL</name>
<dbReference type="PANTHER" id="PTHR15124:SF27">
    <property type="entry name" value="MIGRATION AND INVASION ENHANCER 1"/>
    <property type="match status" value="1"/>
</dbReference>
<feature type="region of interest" description="Disordered" evidence="1">
    <location>
        <begin position="188"/>
        <end position="287"/>
    </location>
</feature>
<dbReference type="InterPro" id="IPR039448">
    <property type="entry name" value="Beta_helix"/>
</dbReference>